<name>A0A9N8ZRS4_9GLOM</name>
<protein>
    <submittedName>
        <fullName evidence="2">7458_t:CDS:1</fullName>
    </submittedName>
</protein>
<feature type="region of interest" description="Disordered" evidence="1">
    <location>
        <begin position="1"/>
        <end position="486"/>
    </location>
</feature>
<feature type="compositionally biased region" description="Low complexity" evidence="1">
    <location>
        <begin position="316"/>
        <end position="330"/>
    </location>
</feature>
<dbReference type="OrthoDB" id="3863715at2759"/>
<feature type="compositionally biased region" description="Basic residues" evidence="1">
    <location>
        <begin position="331"/>
        <end position="340"/>
    </location>
</feature>
<dbReference type="AlphaFoldDB" id="A0A9N8ZRS4"/>
<feature type="compositionally biased region" description="Basic and acidic residues" evidence="1">
    <location>
        <begin position="458"/>
        <end position="476"/>
    </location>
</feature>
<dbReference type="Proteomes" id="UP000789739">
    <property type="component" value="Unassembled WGS sequence"/>
</dbReference>
<feature type="compositionally biased region" description="Polar residues" evidence="1">
    <location>
        <begin position="191"/>
        <end position="202"/>
    </location>
</feature>
<feature type="compositionally biased region" description="Polar residues" evidence="1">
    <location>
        <begin position="291"/>
        <end position="303"/>
    </location>
</feature>
<feature type="compositionally biased region" description="Basic and acidic residues" evidence="1">
    <location>
        <begin position="36"/>
        <end position="58"/>
    </location>
</feature>
<reference evidence="2" key="1">
    <citation type="submission" date="2021-06" db="EMBL/GenBank/DDBJ databases">
        <authorList>
            <person name="Kallberg Y."/>
            <person name="Tangrot J."/>
            <person name="Rosling A."/>
        </authorList>
    </citation>
    <scope>NUCLEOTIDE SEQUENCE</scope>
    <source>
        <strain evidence="2">BR232B</strain>
    </source>
</reference>
<evidence type="ECO:0000313" key="2">
    <source>
        <dbReference type="EMBL" id="CAG8505720.1"/>
    </source>
</evidence>
<keyword evidence="3" id="KW-1185">Reference proteome</keyword>
<feature type="compositionally biased region" description="Polar residues" evidence="1">
    <location>
        <begin position="378"/>
        <end position="394"/>
    </location>
</feature>
<evidence type="ECO:0000313" key="3">
    <source>
        <dbReference type="Proteomes" id="UP000789739"/>
    </source>
</evidence>
<sequence>MNSAYKQETEFTHQEDISFDEDSRTADQAEANGAEARNDSKTNVKEKREAGDLIKSDIPDITFTPIAPNNDNSAQSTNKASSATHGWSQQKTNKSAPNADSSSSNSQSISVSDDWKSTNKSAPNADGWGSTNNRPAPGVGGWSPPNWSIDETVNWSPPNWSTSDTGDSRGPANRPAPDADNWGTPDLGGRNRTNFGRNSTSKPNERNKNNIWTDNVMSEDWAGEKRGNNNRQDGYRPSQEQHRPSQEQHSGDFDNDRSRSHQRESDKVHKSRSSSHSSQASSRQERVFGWQLSQFPLKETSSPDLPDSQGEKNTASNKQGQNSFSGSSSQAHKKSKRQKQKPPNANKQTERDNDDENDDSSKNYKDLMMAFQEIQKGMKSNKSTSTACSDSESGLGNGKDPKSNADEKDDEREEDTGVQLAIEESFIDWGSMEVEDALALMKDFSENQKSQQTEEDGEKSGGDENKKGEIVIRDEDGWIPPEEYQW</sequence>
<gene>
    <name evidence="2" type="ORF">PBRASI_LOCUS2846</name>
</gene>
<dbReference type="EMBL" id="CAJVPI010000235">
    <property type="protein sequence ID" value="CAG8505720.1"/>
    <property type="molecule type" value="Genomic_DNA"/>
</dbReference>
<feature type="compositionally biased region" description="Basic and acidic residues" evidence="1">
    <location>
        <begin position="239"/>
        <end position="268"/>
    </location>
</feature>
<accession>A0A9N8ZRS4</accession>
<comment type="caution">
    <text evidence="2">The sequence shown here is derived from an EMBL/GenBank/DDBJ whole genome shotgun (WGS) entry which is preliminary data.</text>
</comment>
<feature type="compositionally biased region" description="Polar residues" evidence="1">
    <location>
        <begin position="67"/>
        <end position="99"/>
    </location>
</feature>
<feature type="compositionally biased region" description="Low complexity" evidence="1">
    <location>
        <begin position="100"/>
        <end position="112"/>
    </location>
</feature>
<feature type="compositionally biased region" description="Polar residues" evidence="1">
    <location>
        <begin position="145"/>
        <end position="165"/>
    </location>
</feature>
<evidence type="ECO:0000256" key="1">
    <source>
        <dbReference type="SAM" id="MobiDB-lite"/>
    </source>
</evidence>
<feature type="compositionally biased region" description="Basic and acidic residues" evidence="1">
    <location>
        <begin position="7"/>
        <end position="27"/>
    </location>
</feature>
<organism evidence="2 3">
    <name type="scientific">Paraglomus brasilianum</name>
    <dbReference type="NCBI Taxonomy" id="144538"/>
    <lineage>
        <taxon>Eukaryota</taxon>
        <taxon>Fungi</taxon>
        <taxon>Fungi incertae sedis</taxon>
        <taxon>Mucoromycota</taxon>
        <taxon>Glomeromycotina</taxon>
        <taxon>Glomeromycetes</taxon>
        <taxon>Paraglomerales</taxon>
        <taxon>Paraglomeraceae</taxon>
        <taxon>Paraglomus</taxon>
    </lineage>
</organism>
<proteinExistence type="predicted"/>
<feature type="compositionally biased region" description="Acidic residues" evidence="1">
    <location>
        <begin position="407"/>
        <end position="416"/>
    </location>
</feature>